<evidence type="ECO:0000256" key="1">
    <source>
        <dbReference type="ARBA" id="ARBA00022729"/>
    </source>
</evidence>
<feature type="binding site" evidence="9">
    <location>
        <position position="431"/>
    </location>
    <ligand>
        <name>Zn(2+)</name>
        <dbReference type="ChEBI" id="CHEBI:29105"/>
        <label>2</label>
        <note>catalytic</note>
    </ligand>
</feature>
<dbReference type="SUPFAM" id="SSF55486">
    <property type="entry name" value="Metalloproteases ('zincins'), catalytic domain"/>
    <property type="match status" value="1"/>
</dbReference>
<keyword evidence="6" id="KW-0479">Metal-binding</keyword>
<dbReference type="FunFam" id="1.10.1370.30:FF:000005">
    <property type="entry name" value="Angiotensin-converting enzyme"/>
    <property type="match status" value="1"/>
</dbReference>
<evidence type="ECO:0000256" key="4">
    <source>
        <dbReference type="PIRSR" id="PIRSR601548-1"/>
    </source>
</evidence>
<evidence type="ECO:0000256" key="3">
    <source>
        <dbReference type="ARBA" id="ARBA00023180"/>
    </source>
</evidence>
<feature type="disulfide bond" evidence="7">
    <location>
        <begin position="164"/>
        <end position="173"/>
    </location>
</feature>
<dbReference type="AlphaFoldDB" id="A0A8J7VX49"/>
<reference evidence="13 14" key="1">
    <citation type="journal article" date="2021" name="Microbiol. Resour. Announc.">
        <title>Draft Genome Sequence of Coralloluteibacterium stylophorae LMG 29479T.</title>
        <authorList>
            <person name="Karlyshev A.V."/>
            <person name="Kudryashova E.B."/>
            <person name="Ariskina E.V."/>
            <person name="Conroy A.P."/>
            <person name="Abidueva E.Y."/>
        </authorList>
    </citation>
    <scope>NUCLEOTIDE SEQUENCE [LARGE SCALE GENOMIC DNA]</scope>
    <source>
        <strain evidence="13 14">LMG 29479</strain>
    </source>
</reference>
<feature type="disulfide bond" evidence="7">
    <location>
        <begin position="581"/>
        <end position="593"/>
    </location>
</feature>
<evidence type="ECO:0000256" key="7">
    <source>
        <dbReference type="PIRSR" id="PIRSR601548-4"/>
    </source>
</evidence>
<dbReference type="GO" id="GO:0016020">
    <property type="term" value="C:membrane"/>
    <property type="evidence" value="ECO:0007669"/>
    <property type="project" value="InterPro"/>
</dbReference>
<feature type="compositionally biased region" description="Low complexity" evidence="10">
    <location>
        <begin position="25"/>
        <end position="52"/>
    </location>
</feature>
<keyword evidence="2 7" id="KW-1015">Disulfide bond</keyword>
<dbReference type="Pfam" id="PF01401">
    <property type="entry name" value="Peptidase_M2"/>
    <property type="match status" value="1"/>
</dbReference>
<feature type="region of interest" description="Disordered" evidence="10">
    <location>
        <begin position="24"/>
        <end position="52"/>
    </location>
</feature>
<evidence type="ECO:0000256" key="9">
    <source>
        <dbReference type="PIRSR" id="PIRSR601548-8"/>
    </source>
</evidence>
<dbReference type="GO" id="GO:0008241">
    <property type="term" value="F:peptidyl-dipeptidase activity"/>
    <property type="evidence" value="ECO:0007669"/>
    <property type="project" value="InterPro"/>
</dbReference>
<gene>
    <name evidence="13" type="ORF">KB893_004360</name>
    <name evidence="12" type="ORF">KB893_13025</name>
</gene>
<feature type="binding site" evidence="6">
    <location>
        <position position="427"/>
    </location>
    <ligand>
        <name>Zn(2+)</name>
        <dbReference type="ChEBI" id="CHEBI:29105"/>
        <label>1</label>
        <note>catalytic</note>
    </ligand>
</feature>
<feature type="binding site" evidence="9">
    <location>
        <position position="427"/>
    </location>
    <ligand>
        <name>Zn(2+)</name>
        <dbReference type="ChEBI" id="CHEBI:29105"/>
        <label>2</label>
        <note>catalytic</note>
    </ligand>
</feature>
<keyword evidence="14" id="KW-1185">Reference proteome</keyword>
<feature type="binding site" evidence="5">
    <location>
        <position position="565"/>
    </location>
    <ligand>
        <name>chloride</name>
        <dbReference type="ChEBI" id="CHEBI:17996"/>
        <label>1</label>
    </ligand>
</feature>
<evidence type="ECO:0000256" key="8">
    <source>
        <dbReference type="PIRSR" id="PIRSR601548-6"/>
    </source>
</evidence>
<feature type="signal peptide" evidence="11">
    <location>
        <begin position="1"/>
        <end position="26"/>
    </location>
</feature>
<feature type="active site" description="Proton acceptor 2" evidence="8">
    <location>
        <position position="428"/>
    </location>
</feature>
<keyword evidence="6" id="KW-0862">Zinc</keyword>
<dbReference type="PRINTS" id="PR00791">
    <property type="entry name" value="PEPDIPTASEA"/>
</dbReference>
<dbReference type="GO" id="GO:0006508">
    <property type="term" value="P:proteolysis"/>
    <property type="evidence" value="ECO:0007669"/>
    <property type="project" value="InterPro"/>
</dbReference>
<evidence type="ECO:0000256" key="5">
    <source>
        <dbReference type="PIRSR" id="PIRSR601548-2"/>
    </source>
</evidence>
<proteinExistence type="predicted"/>
<evidence type="ECO:0000313" key="12">
    <source>
        <dbReference type="EMBL" id="MBR0563429.1"/>
    </source>
</evidence>
<feature type="binding site" evidence="6">
    <location>
        <position position="455"/>
    </location>
    <ligand>
        <name>Zn(2+)</name>
        <dbReference type="ChEBI" id="CHEBI:29105"/>
        <label>1</label>
        <note>catalytic</note>
    </ligand>
</feature>
<evidence type="ECO:0000256" key="10">
    <source>
        <dbReference type="SAM" id="MobiDB-lite"/>
    </source>
</evidence>
<organism evidence="12">
    <name type="scientific">Coralloluteibacterium stylophorae</name>
    <dbReference type="NCBI Taxonomy" id="1776034"/>
    <lineage>
        <taxon>Bacteria</taxon>
        <taxon>Pseudomonadati</taxon>
        <taxon>Pseudomonadota</taxon>
        <taxon>Gammaproteobacteria</taxon>
        <taxon>Lysobacterales</taxon>
        <taxon>Lysobacteraceae</taxon>
        <taxon>Coralloluteibacterium</taxon>
    </lineage>
</organism>
<keyword evidence="1 11" id="KW-0732">Signal</keyword>
<feature type="binding site" evidence="5">
    <location>
        <position position="238"/>
    </location>
    <ligand>
        <name>chloride</name>
        <dbReference type="ChEBI" id="CHEBI:17996"/>
        <label>1</label>
    </ligand>
</feature>
<dbReference type="RefSeq" id="WP_211927337.1">
    <property type="nucleotide sequence ID" value="NZ_JAGQFT020000002.1"/>
</dbReference>
<dbReference type="Gene3D" id="1.10.1370.30">
    <property type="match status" value="1"/>
</dbReference>
<feature type="chain" id="PRO_5042774296" evidence="11">
    <location>
        <begin position="27"/>
        <end position="667"/>
    </location>
</feature>
<evidence type="ECO:0000256" key="11">
    <source>
        <dbReference type="SAM" id="SignalP"/>
    </source>
</evidence>
<keyword evidence="3" id="KW-0325">Glycoprotein</keyword>
<evidence type="ECO:0000256" key="2">
    <source>
        <dbReference type="ARBA" id="ARBA00023157"/>
    </source>
</evidence>
<protein>
    <submittedName>
        <fullName evidence="12">M2 family metallopeptidase</fullName>
    </submittedName>
</protein>
<reference evidence="12" key="2">
    <citation type="submission" date="2021-04" db="EMBL/GenBank/DDBJ databases">
        <authorList>
            <person name="Karlyshev A.V."/>
        </authorList>
    </citation>
    <scope>NUCLEOTIDE SEQUENCE</scope>
    <source>
        <strain evidence="12">LMG 29479</strain>
    </source>
</reference>
<sequence length="667" mass="73487">MTLRSSPLAFAIAATLLLSACGSEPAAPAGTATPPADATASAAGPDRPAGDAAGADAFIARVNQAMREEYPEQTAAQWLSQTYIGPDSATVSAKATERGLKQLGEFVEEARQYEDAGAGAQTVRALSLLKLATPMPAPKDPERLAELTRIATGLDQAYGAGTYCREVDGQQQCRQLGELEEVLADPDSSYEDQLDAWTGWRSISVPMRDDYARFVELSNEGAQAMGFADTGALWRSGYDMEPAAFQAETDRLWNQVKPLYDKLQCYTRTKLVEEYGPERGQVGDMIPAHLTGNMWAQSWGNLWPILAPYPAESGISLTPALEARREALLGERRRALGHAPSPAETMTLEREADVAIAREMTERAEDFYVSLGMPELPESFWVRSQLVKPRDRDVVCHASAWSMDFADDVRIKMCIRPIEEDFATIYHELGHVYYYIAYEGQPPLFQSGANDGFHEAIGDTIVLSMTPEYLASIDMLDAPSQSNEALINAQMKMALEKVAFLPFGLLIDRWRWGVFDGSIPPEEYNAAWWRLRAEYQGIAPPGPRGEDYFDPGAKYHVPGNTPYTRYFLAHILQFQFYRALCDAAGHEGPLHSCSFYGNEEAGRKFQAMLAHGASQPWQQTLEELTGKGELDASAILDYFQPLSDWLDQQNQGRACGWDPAATPAAAG</sequence>
<dbReference type="PROSITE" id="PS51257">
    <property type="entry name" value="PROKAR_LIPOPROTEIN"/>
    <property type="match status" value="1"/>
</dbReference>
<feature type="binding site" evidence="9">
    <location>
        <position position="455"/>
    </location>
    <ligand>
        <name>Zn(2+)</name>
        <dbReference type="ChEBI" id="CHEBI:29105"/>
        <label>2</label>
        <note>catalytic</note>
    </ligand>
</feature>
<name>A0A8J7VX49_9GAMM</name>
<accession>A0A8J7VX49</accession>
<evidence type="ECO:0000313" key="13">
    <source>
        <dbReference type="EMBL" id="MBS7456369.1"/>
    </source>
</evidence>
<dbReference type="PANTHER" id="PTHR10514">
    <property type="entry name" value="ANGIOTENSIN-CONVERTING ENZYME"/>
    <property type="match status" value="1"/>
</dbReference>
<dbReference type="InterPro" id="IPR001548">
    <property type="entry name" value="Peptidase_M2"/>
</dbReference>
<dbReference type="CDD" id="cd06461">
    <property type="entry name" value="M2_ACE"/>
    <property type="match status" value="1"/>
</dbReference>
<feature type="disulfide bond" evidence="7">
    <location>
        <begin position="396"/>
        <end position="414"/>
    </location>
</feature>
<dbReference type="EMBL" id="JAGQFT010000131">
    <property type="protein sequence ID" value="MBR0563429.1"/>
    <property type="molecule type" value="Genomic_DNA"/>
</dbReference>
<dbReference type="PROSITE" id="PS52011">
    <property type="entry name" value="PEPTIDASE_M2"/>
    <property type="match status" value="1"/>
</dbReference>
<evidence type="ECO:0000256" key="6">
    <source>
        <dbReference type="PIRSR" id="PIRSR601548-3"/>
    </source>
</evidence>
<feature type="active site" description="Proton acceptor 1" evidence="4">
    <location>
        <position position="428"/>
    </location>
</feature>
<dbReference type="PANTHER" id="PTHR10514:SF27">
    <property type="entry name" value="ANGIOTENSIN-CONVERTING ENZYME"/>
    <property type="match status" value="1"/>
</dbReference>
<evidence type="ECO:0000313" key="14">
    <source>
        <dbReference type="Proteomes" id="UP000675747"/>
    </source>
</evidence>
<comment type="caution">
    <text evidence="12">The sequence shown here is derived from an EMBL/GenBank/DDBJ whole genome shotgun (WGS) entry which is preliminary data.</text>
</comment>
<feature type="active site" description="Proton donor 1" evidence="4">
    <location>
        <position position="556"/>
    </location>
</feature>
<feature type="binding site" evidence="6">
    <location>
        <position position="431"/>
    </location>
    <ligand>
        <name>Zn(2+)</name>
        <dbReference type="ChEBI" id="CHEBI:29105"/>
        <label>1</label>
        <note>catalytic</note>
    </ligand>
</feature>
<dbReference type="EMBL" id="JAGQFT020000002">
    <property type="protein sequence ID" value="MBS7456369.1"/>
    <property type="molecule type" value="Genomic_DNA"/>
</dbReference>
<dbReference type="Proteomes" id="UP000675747">
    <property type="component" value="Unassembled WGS sequence"/>
</dbReference>
<feature type="active site" description="Proton donor 2" evidence="8">
    <location>
        <position position="556"/>
    </location>
</feature>
<dbReference type="GO" id="GO:0008237">
    <property type="term" value="F:metallopeptidase activity"/>
    <property type="evidence" value="ECO:0007669"/>
    <property type="project" value="InterPro"/>
</dbReference>